<organism evidence="7 8">
    <name type="scientific">Halomonas kalidii</name>
    <dbReference type="NCBI Taxonomy" id="3043293"/>
    <lineage>
        <taxon>Bacteria</taxon>
        <taxon>Pseudomonadati</taxon>
        <taxon>Pseudomonadota</taxon>
        <taxon>Gammaproteobacteria</taxon>
        <taxon>Oceanospirillales</taxon>
        <taxon>Halomonadaceae</taxon>
        <taxon>Halomonas</taxon>
    </lineage>
</organism>
<dbReference type="InterPro" id="IPR036318">
    <property type="entry name" value="FAD-bd_PCMH-like_sf"/>
</dbReference>
<keyword evidence="3" id="KW-0285">Flavoprotein</keyword>
<dbReference type="InterPro" id="IPR016169">
    <property type="entry name" value="FAD-bd_PCMH_sub2"/>
</dbReference>
<dbReference type="Pfam" id="PF08031">
    <property type="entry name" value="BBE"/>
    <property type="match status" value="1"/>
</dbReference>
<dbReference type="EMBL" id="JASCQO010000035">
    <property type="protein sequence ID" value="MDI5933804.1"/>
    <property type="molecule type" value="Genomic_DNA"/>
</dbReference>
<name>A0ABT6VIJ3_9GAMM</name>
<keyword evidence="5 7" id="KW-0560">Oxidoreductase</keyword>
<comment type="similarity">
    <text evidence="2">Belongs to the oxygen-dependent FAD-linked oxidoreductase family.</text>
</comment>
<dbReference type="InterPro" id="IPR012951">
    <property type="entry name" value="BBE"/>
</dbReference>
<dbReference type="InterPro" id="IPR016167">
    <property type="entry name" value="FAD-bd_PCMH_sub1"/>
</dbReference>
<dbReference type="InterPro" id="IPR016166">
    <property type="entry name" value="FAD-bd_PCMH"/>
</dbReference>
<dbReference type="GO" id="GO:0016491">
    <property type="term" value="F:oxidoreductase activity"/>
    <property type="evidence" value="ECO:0007669"/>
    <property type="project" value="UniProtKB-KW"/>
</dbReference>
<dbReference type="InterPro" id="IPR050416">
    <property type="entry name" value="FAD-linked_Oxidoreductase"/>
</dbReference>
<evidence type="ECO:0000313" key="7">
    <source>
        <dbReference type="EMBL" id="MDI5933804.1"/>
    </source>
</evidence>
<accession>A0ABT6VIJ3</accession>
<dbReference type="InterPro" id="IPR006094">
    <property type="entry name" value="Oxid_FAD_bind_N"/>
</dbReference>
<evidence type="ECO:0000313" key="8">
    <source>
        <dbReference type="Proteomes" id="UP001244242"/>
    </source>
</evidence>
<dbReference type="EC" id="1.-.-.-" evidence="7"/>
<dbReference type="PROSITE" id="PS51387">
    <property type="entry name" value="FAD_PCMH"/>
    <property type="match status" value="1"/>
</dbReference>
<dbReference type="SUPFAM" id="SSF56176">
    <property type="entry name" value="FAD-binding/transporter-associated domain-like"/>
    <property type="match status" value="1"/>
</dbReference>
<comment type="cofactor">
    <cofactor evidence="1">
        <name>FAD</name>
        <dbReference type="ChEBI" id="CHEBI:57692"/>
    </cofactor>
</comment>
<evidence type="ECO:0000259" key="6">
    <source>
        <dbReference type="PROSITE" id="PS51387"/>
    </source>
</evidence>
<sequence length="454" mass="48994">MTINDSTIQHFRDRLRGRLVLPEHEAYHEARRVFNGLIDRRPAMIVRCAGVADVIAAVDFAREAALPIAVRGGGHSVLGSAVCDDGLVIDLSPMASVWVDPRQRVARAEGGATWGDFDHETQAFGLATTGGIVPSTGIAGLTLGGGIGYLNRKHGLACDNLLSADVVTAEGRLVTASADEHPELFWGLRGGGGNFGVVTSFAYRLHPVGPVLGGELVCPLERAGEVLRFYRDWSTTAPDEVRADATLLSGPKGPVLNIKMCYCGPLKEGEAVLRPMRSFGAPLLDSVAPVPYATVQNLLTEVFQPGRLHYWKAGFMRAFGDDAIEALLEFFAADTPAPFAAIAIEHLGGAVGRVDAQDTAFAYRQAQHSVLVLRMWQDPADSAANIAWGRRCFRAVAPFLEEGGYVNYLGDEGEARVRAAYGANHARLVALKNEYDPTNVFRFNQNITPSHRHP</sequence>
<keyword evidence="8" id="KW-1185">Reference proteome</keyword>
<keyword evidence="4" id="KW-0274">FAD</keyword>
<comment type="caution">
    <text evidence="7">The sequence shown here is derived from an EMBL/GenBank/DDBJ whole genome shotgun (WGS) entry which is preliminary data.</text>
</comment>
<dbReference type="Gene3D" id="3.30.465.10">
    <property type="match status" value="1"/>
</dbReference>
<dbReference type="Proteomes" id="UP001244242">
    <property type="component" value="Unassembled WGS sequence"/>
</dbReference>
<evidence type="ECO:0000256" key="1">
    <source>
        <dbReference type="ARBA" id="ARBA00001974"/>
    </source>
</evidence>
<proteinExistence type="inferred from homology"/>
<gene>
    <name evidence="7" type="ORF">QLQ84_08355</name>
</gene>
<dbReference type="PROSITE" id="PS00862">
    <property type="entry name" value="OX2_COVAL_FAD"/>
    <property type="match status" value="1"/>
</dbReference>
<evidence type="ECO:0000256" key="4">
    <source>
        <dbReference type="ARBA" id="ARBA00022827"/>
    </source>
</evidence>
<dbReference type="InterPro" id="IPR006093">
    <property type="entry name" value="Oxy_OxRdtase_FAD_BS"/>
</dbReference>
<reference evidence="7 8" key="1">
    <citation type="submission" date="2023-04" db="EMBL/GenBank/DDBJ databases">
        <title>Halomonas strains isolated from rhizosphere soil.</title>
        <authorList>
            <person name="Xu L."/>
            <person name="Sun J.-Q."/>
        </authorList>
    </citation>
    <scope>NUCLEOTIDE SEQUENCE [LARGE SCALE GENOMIC DNA]</scope>
    <source>
        <strain evidence="7 8">LN1S58</strain>
    </source>
</reference>
<dbReference type="Gene3D" id="3.30.43.10">
    <property type="entry name" value="Uridine Diphospho-n-acetylenolpyruvylglucosamine Reductase, domain 2"/>
    <property type="match status" value="1"/>
</dbReference>
<dbReference type="Gene3D" id="3.40.462.20">
    <property type="match status" value="1"/>
</dbReference>
<evidence type="ECO:0000256" key="3">
    <source>
        <dbReference type="ARBA" id="ARBA00022630"/>
    </source>
</evidence>
<dbReference type="Pfam" id="PF01565">
    <property type="entry name" value="FAD_binding_4"/>
    <property type="match status" value="1"/>
</dbReference>
<dbReference type="RefSeq" id="WP_282721305.1">
    <property type="nucleotide sequence ID" value="NZ_JASCQO010000035.1"/>
</dbReference>
<dbReference type="PANTHER" id="PTHR42973:SF39">
    <property type="entry name" value="FAD-BINDING PCMH-TYPE DOMAIN-CONTAINING PROTEIN"/>
    <property type="match status" value="1"/>
</dbReference>
<evidence type="ECO:0000256" key="5">
    <source>
        <dbReference type="ARBA" id="ARBA00023002"/>
    </source>
</evidence>
<dbReference type="PANTHER" id="PTHR42973">
    <property type="entry name" value="BINDING OXIDOREDUCTASE, PUTATIVE (AFU_ORTHOLOGUE AFUA_1G17690)-RELATED"/>
    <property type="match status" value="1"/>
</dbReference>
<protein>
    <submittedName>
        <fullName evidence="7">FAD-binding oxidoreductase</fullName>
        <ecNumber evidence="7">1.-.-.-</ecNumber>
    </submittedName>
</protein>
<feature type="domain" description="FAD-binding PCMH-type" evidence="6">
    <location>
        <begin position="38"/>
        <end position="208"/>
    </location>
</feature>
<evidence type="ECO:0000256" key="2">
    <source>
        <dbReference type="ARBA" id="ARBA00005466"/>
    </source>
</evidence>